<dbReference type="RefSeq" id="WP_168825184.1">
    <property type="nucleotide sequence ID" value="NZ_JABAEB010000006.1"/>
</dbReference>
<sequence length="90" mass="9893">MAVKPLTAGQKNVLYHLALALVTADVENQVIKPMMKKEGKRYIEGEFRKMYFAKVPQVAQAERALQKAMAQAQKDIAASIKSSKGADNGE</sequence>
<reference evidence="1 2" key="1">
    <citation type="submission" date="2020-04" db="EMBL/GenBank/DDBJ databases">
        <title>The first description of lens atrophy caused by putative novel Shewanella sp. that is a new emerging pathogen for cultured rainbow trout?</title>
        <authorList>
            <person name="Saticioglu I.B."/>
            <person name="Duman M."/>
            <person name="Altun S."/>
        </authorList>
    </citation>
    <scope>NUCLEOTIDE SEQUENCE [LARGE SCALE GENOMIC DNA]</scope>
    <source>
        <strain evidence="1 2">S-1</strain>
    </source>
</reference>
<name>A0ABX1KMI9_9GAMM</name>
<evidence type="ECO:0000313" key="1">
    <source>
        <dbReference type="EMBL" id="NLQ23410.1"/>
    </source>
</evidence>
<protein>
    <submittedName>
        <fullName evidence="1">Uncharacterized protein</fullName>
    </submittedName>
</protein>
<proteinExistence type="predicted"/>
<dbReference type="EMBL" id="JABAEB010000006">
    <property type="protein sequence ID" value="NLQ23410.1"/>
    <property type="molecule type" value="Genomic_DNA"/>
</dbReference>
<accession>A0ABX1KMI9</accession>
<organism evidence="1 2">
    <name type="scientific">Shewanella oncorhynchi</name>
    <dbReference type="NCBI Taxonomy" id="2726434"/>
    <lineage>
        <taxon>Bacteria</taxon>
        <taxon>Pseudomonadati</taxon>
        <taxon>Pseudomonadota</taxon>
        <taxon>Gammaproteobacteria</taxon>
        <taxon>Alteromonadales</taxon>
        <taxon>Shewanellaceae</taxon>
        <taxon>Shewanella</taxon>
    </lineage>
</organism>
<evidence type="ECO:0000313" key="2">
    <source>
        <dbReference type="Proteomes" id="UP000527352"/>
    </source>
</evidence>
<gene>
    <name evidence="1" type="ORF">HGO26_11055</name>
</gene>
<keyword evidence="2" id="KW-1185">Reference proteome</keyword>
<dbReference type="Proteomes" id="UP000527352">
    <property type="component" value="Unassembled WGS sequence"/>
</dbReference>
<comment type="caution">
    <text evidence="1">The sequence shown here is derived from an EMBL/GenBank/DDBJ whole genome shotgun (WGS) entry which is preliminary data.</text>
</comment>